<reference evidence="13 14" key="1">
    <citation type="submission" date="2015-06" db="EMBL/GenBank/DDBJ databases">
        <title>Comparative genome analysis of nirS-carrying Bradyrhizobium sp. strains.</title>
        <authorList>
            <person name="Ishii S."/>
            <person name="Jang J."/>
            <person name="Nishizawa T."/>
            <person name="Senoo K."/>
        </authorList>
    </citation>
    <scope>NUCLEOTIDE SEQUENCE [LARGE SCALE GENOMIC DNA]</scope>
    <source>
        <strain evidence="13 14">TSA1</strain>
    </source>
</reference>
<evidence type="ECO:0000256" key="7">
    <source>
        <dbReference type="ARBA" id="ARBA00023316"/>
    </source>
</evidence>
<feature type="transmembrane region" description="Helical" evidence="12">
    <location>
        <begin position="440"/>
        <end position="464"/>
    </location>
</feature>
<name>A0A2M6UNL4_9BRAD</name>
<evidence type="ECO:0000256" key="6">
    <source>
        <dbReference type="ARBA" id="ARBA00023277"/>
    </source>
</evidence>
<evidence type="ECO:0000256" key="12">
    <source>
        <dbReference type="SAM" id="Phobius"/>
    </source>
</evidence>
<feature type="transmembrane region" description="Helical" evidence="12">
    <location>
        <begin position="330"/>
        <end position="350"/>
    </location>
</feature>
<dbReference type="GO" id="GO:0071555">
    <property type="term" value="P:cell wall organization"/>
    <property type="evidence" value="ECO:0007669"/>
    <property type="project" value="UniProtKB-KW"/>
</dbReference>
<dbReference type="GO" id="GO:0005886">
    <property type="term" value="C:plasma membrane"/>
    <property type="evidence" value="ECO:0007669"/>
    <property type="project" value="UniProtKB-SubCell"/>
</dbReference>
<protein>
    <recommendedName>
        <fullName evidence="11">Endo-1,3-beta-glucanase btgC</fullName>
    </recommendedName>
    <alternativeName>
        <fullName evidence="10">Laminarinase btgC</fullName>
    </alternativeName>
</protein>
<evidence type="ECO:0000256" key="10">
    <source>
        <dbReference type="ARBA" id="ARBA00042373"/>
    </source>
</evidence>
<keyword evidence="12" id="KW-0812">Transmembrane</keyword>
<feature type="transmembrane region" description="Helical" evidence="12">
    <location>
        <begin position="395"/>
        <end position="419"/>
    </location>
</feature>
<keyword evidence="5" id="KW-0325">Glycoprotein</keyword>
<evidence type="ECO:0000256" key="1">
    <source>
        <dbReference type="ARBA" id="ARBA00004236"/>
    </source>
</evidence>
<keyword evidence="8" id="KW-0624">Polysaccharide degradation</keyword>
<dbReference type="GO" id="GO:0016787">
    <property type="term" value="F:hydrolase activity"/>
    <property type="evidence" value="ECO:0007669"/>
    <property type="project" value="UniProtKB-KW"/>
</dbReference>
<proteinExistence type="predicted"/>
<comment type="subcellular location">
    <subcellularLocation>
        <location evidence="1">Cell membrane</location>
    </subcellularLocation>
</comment>
<evidence type="ECO:0000256" key="4">
    <source>
        <dbReference type="ARBA" id="ARBA00023136"/>
    </source>
</evidence>
<keyword evidence="6" id="KW-0119">Carbohydrate metabolism</keyword>
<feature type="transmembrane region" description="Helical" evidence="12">
    <location>
        <begin position="12"/>
        <end position="37"/>
    </location>
</feature>
<dbReference type="GO" id="GO:0000272">
    <property type="term" value="P:polysaccharide catabolic process"/>
    <property type="evidence" value="ECO:0007669"/>
    <property type="project" value="UniProtKB-KW"/>
</dbReference>
<evidence type="ECO:0000313" key="13">
    <source>
        <dbReference type="EMBL" id="PIT06105.1"/>
    </source>
</evidence>
<dbReference type="InterPro" id="IPR050732">
    <property type="entry name" value="Beta-glucan_modifiers"/>
</dbReference>
<sequence length="548" mass="59317">MRPKGPFPRRPGIVVVRTPLALLFVSLSIIAAVWWWLGRPGEFARAPIDPNDKVPCISYAPFRSHQTSLSSSTRVSAEQIAEDLAELAKMSDCIRTYATDLGLDQIPELAAKAGLKVVQGIFLDRDRTKNAAQIAAGVRLANEHPGTVIALVVGNEVLLRKEMAPSELAAAIRTVKAQVDVPVTYADVWEFWLSNRELGDVVDFVTIHVLPYWENVPIAAELAAAHADRIRRRVAAEFPGKDVLIGEIGWPSEGRMRESALPSPVNQARVVSDILDLARRENFRVNLFEAYDESWKRELEGTVGGSWGLFDSERRALKYPPGVPIGNFPWWRLQMICGMALALLVFGAAWWGYGRKPVERCLASWIAVGASATTAGSLLGVAGQRAFYESVGAGGWVLSGVFLLAASVSPVLGAGSLMAGRTLPSSLQLLGPRRVRTSSALAAALGLALMVIAVVGTETAIALVFDPRNIEFPFASLTMATIPFAAIALLNPSRSGSRPLAESMFAGIFAVAAVYVAFNEGPANWQSLWTCGAYMLLAMTLWQVRLPD</sequence>
<feature type="transmembrane region" description="Helical" evidence="12">
    <location>
        <begin position="470"/>
        <end position="490"/>
    </location>
</feature>
<evidence type="ECO:0000256" key="8">
    <source>
        <dbReference type="ARBA" id="ARBA00023326"/>
    </source>
</evidence>
<organism evidence="13 14">
    <name type="scientific">Bradyrhizobium nitroreducens</name>
    <dbReference type="NCBI Taxonomy" id="709803"/>
    <lineage>
        <taxon>Bacteria</taxon>
        <taxon>Pseudomonadati</taxon>
        <taxon>Pseudomonadota</taxon>
        <taxon>Alphaproteobacteria</taxon>
        <taxon>Hyphomicrobiales</taxon>
        <taxon>Nitrobacteraceae</taxon>
        <taxon>Bradyrhizobium</taxon>
    </lineage>
</organism>
<dbReference type="PANTHER" id="PTHR16631:SF17">
    <property type="entry name" value="GLUCAN ENDO-1,3-BETA-GLUCOSIDASE BTGC"/>
    <property type="match status" value="1"/>
</dbReference>
<evidence type="ECO:0000256" key="11">
    <source>
        <dbReference type="ARBA" id="ARBA00043078"/>
    </source>
</evidence>
<keyword evidence="12" id="KW-1133">Transmembrane helix</keyword>
<keyword evidence="3" id="KW-0378">Hydrolase</keyword>
<accession>A0A2M6UNL4</accession>
<dbReference type="SUPFAM" id="SSF51445">
    <property type="entry name" value="(Trans)glycosidases"/>
    <property type="match status" value="1"/>
</dbReference>
<keyword evidence="14" id="KW-1185">Reference proteome</keyword>
<feature type="transmembrane region" description="Helical" evidence="12">
    <location>
        <begin position="499"/>
        <end position="518"/>
    </location>
</feature>
<evidence type="ECO:0000256" key="9">
    <source>
        <dbReference type="ARBA" id="ARBA00037649"/>
    </source>
</evidence>
<dbReference type="PANTHER" id="PTHR16631">
    <property type="entry name" value="GLUCAN 1,3-BETA-GLUCOSIDASE"/>
    <property type="match status" value="1"/>
</dbReference>
<dbReference type="InterPro" id="IPR017853">
    <property type="entry name" value="GH"/>
</dbReference>
<gene>
    <name evidence="13" type="ORF">TSA1_15735</name>
</gene>
<comment type="function">
    <text evidence="9">Glucanases play a role in cell expansion during growth, in cell-cell fusion during mating, and in spore release during sporulation. This enzyme may be involved in beta-glucan degradation. Active on laminarin and lichenan.</text>
</comment>
<evidence type="ECO:0000256" key="2">
    <source>
        <dbReference type="ARBA" id="ARBA00022475"/>
    </source>
</evidence>
<feature type="transmembrane region" description="Helical" evidence="12">
    <location>
        <begin position="362"/>
        <end position="383"/>
    </location>
</feature>
<dbReference type="AlphaFoldDB" id="A0A2M6UNL4"/>
<dbReference type="Gene3D" id="3.20.20.80">
    <property type="entry name" value="Glycosidases"/>
    <property type="match status" value="1"/>
</dbReference>
<evidence type="ECO:0000313" key="14">
    <source>
        <dbReference type="Proteomes" id="UP000228930"/>
    </source>
</evidence>
<keyword evidence="2" id="KW-1003">Cell membrane</keyword>
<comment type="caution">
    <text evidence="13">The sequence shown here is derived from an EMBL/GenBank/DDBJ whole genome shotgun (WGS) entry which is preliminary data.</text>
</comment>
<evidence type="ECO:0000256" key="5">
    <source>
        <dbReference type="ARBA" id="ARBA00023180"/>
    </source>
</evidence>
<keyword evidence="4 12" id="KW-0472">Membrane</keyword>
<keyword evidence="7" id="KW-0961">Cell wall biogenesis/degradation</keyword>
<dbReference type="Proteomes" id="UP000228930">
    <property type="component" value="Unassembled WGS sequence"/>
</dbReference>
<dbReference type="EMBL" id="LFJC01000003">
    <property type="protein sequence ID" value="PIT06105.1"/>
    <property type="molecule type" value="Genomic_DNA"/>
</dbReference>
<evidence type="ECO:0000256" key="3">
    <source>
        <dbReference type="ARBA" id="ARBA00022801"/>
    </source>
</evidence>